<feature type="active site" description="Proton acceptor" evidence="4">
    <location>
        <position position="358"/>
    </location>
</feature>
<dbReference type="InterPro" id="IPR016039">
    <property type="entry name" value="Thiolase-like"/>
</dbReference>
<dbReference type="EMBL" id="APDF01000040">
    <property type="protein sequence ID" value="EMG95390.1"/>
    <property type="molecule type" value="Genomic_DNA"/>
</dbReference>
<dbReference type="Pfam" id="PF00108">
    <property type="entry name" value="Thiolase_N"/>
    <property type="match status" value="1"/>
</dbReference>
<feature type="domain" description="Thiolase N-terminal" evidence="6">
    <location>
        <begin position="15"/>
        <end position="271"/>
    </location>
</feature>
<dbReference type="PANTHER" id="PTHR18919:SF107">
    <property type="entry name" value="ACETYL-COA ACETYLTRANSFERASE, CYTOSOLIC"/>
    <property type="match status" value="1"/>
</dbReference>
<organism evidence="8 9">
    <name type="scientific">Helicobacter pylori GAM120Ai</name>
    <dbReference type="NCBI Taxonomy" id="1159029"/>
    <lineage>
        <taxon>Bacteria</taxon>
        <taxon>Pseudomonadati</taxon>
        <taxon>Campylobacterota</taxon>
        <taxon>Epsilonproteobacteria</taxon>
        <taxon>Campylobacterales</taxon>
        <taxon>Helicobacteraceae</taxon>
        <taxon>Helicobacter</taxon>
    </lineage>
</organism>
<keyword evidence="2 5" id="KW-0808">Transferase</keyword>
<dbReference type="AlphaFoldDB" id="A0AAV3IFB3"/>
<proteinExistence type="inferred from homology"/>
<name>A0AAV3IFB3_HELPX</name>
<comment type="similarity">
    <text evidence="1 5">Belongs to the thiolase-like superfamily. Thiolase family.</text>
</comment>
<dbReference type="PIRSF" id="PIRSF000429">
    <property type="entry name" value="Ac-CoA_Ac_transf"/>
    <property type="match status" value="1"/>
</dbReference>
<evidence type="ECO:0000256" key="2">
    <source>
        <dbReference type="ARBA" id="ARBA00022679"/>
    </source>
</evidence>
<keyword evidence="3 5" id="KW-0012">Acyltransferase</keyword>
<gene>
    <name evidence="8" type="ORF">HMPREF1401_00963</name>
</gene>
<dbReference type="Pfam" id="PF02803">
    <property type="entry name" value="Thiolase_C"/>
    <property type="match status" value="1"/>
</dbReference>
<dbReference type="PANTHER" id="PTHR18919">
    <property type="entry name" value="ACETYL-COA C-ACYLTRANSFERASE"/>
    <property type="match status" value="1"/>
</dbReference>
<sequence>MIWTNQLKGKDMNEVVVVAAKRSAVGSFLGSLKNVGARQMGVSVLKDALNASGLEPSDVDSVVLGNVLGAGLGQNIARQIQLDSGIPNDRNAFSVNMVCGSSMKAIQLAHDSIVLGHDEVVVCGGVENMSAAPYLSFDMRDGKRMGNANMIDSMIHDGLWDAFNDYHMGITADNVAQAYHISREDQDAFALQSQLKARAAINAGKFQEEITPIEIASKKGVVVFKEDEYPRDTTLESLAKLKPAFKKDGSVTAGNSSGINDGASIIILCSAKKAQKLGLKTMATIKGFGLGGCSPDIMGICPSIAIKNNLKNVKMNLNDINLFELNEAFAAQSIAVLKELELNPNIVNVNGGAIAIGHPIGASGARILVTLLHEMKRSGHGVGCASLCVGGGQGLSVVVEQK</sequence>
<reference evidence="8 9" key="1">
    <citation type="submission" date="2012-11" db="EMBL/GenBank/DDBJ databases">
        <authorList>
            <person name="Weinstock G."/>
            <person name="Sodergren E."/>
            <person name="Lobos E.A."/>
            <person name="Fulton L."/>
            <person name="Fulton R."/>
            <person name="Courtney L."/>
            <person name="Fronick C."/>
            <person name="O'Laughlin M."/>
            <person name="Godfrey J."/>
            <person name="Wilson R.M."/>
            <person name="Miner T."/>
            <person name="Farmer C."/>
            <person name="Delehaunty K."/>
            <person name="Cordes M."/>
            <person name="Minx P."/>
            <person name="Tomlinson C."/>
            <person name="Chen J."/>
            <person name="Wollam A."/>
            <person name="Pepin K.H."/>
            <person name="Bhonagiri V."/>
            <person name="Zhang X."/>
            <person name="Suruliraj S."/>
            <person name="Antonio M."/>
            <person name="Secka O."/>
            <person name="Thomas J."/>
            <person name="Warren W."/>
            <person name="Mitreva M."/>
            <person name="Mardis E.R."/>
            <person name="Wilson R.K."/>
        </authorList>
    </citation>
    <scope>NUCLEOTIDE SEQUENCE [LARGE SCALE GENOMIC DNA]</scope>
    <source>
        <strain evidence="8 9">GAM120Ai</strain>
    </source>
</reference>
<dbReference type="GO" id="GO:0003988">
    <property type="term" value="F:acetyl-CoA C-acyltransferase activity"/>
    <property type="evidence" value="ECO:0007669"/>
    <property type="project" value="UniProtKB-ARBA"/>
</dbReference>
<dbReference type="InterPro" id="IPR020617">
    <property type="entry name" value="Thiolase_C"/>
</dbReference>
<dbReference type="Proteomes" id="UP000012012">
    <property type="component" value="Unassembled WGS sequence"/>
</dbReference>
<dbReference type="InterPro" id="IPR020616">
    <property type="entry name" value="Thiolase_N"/>
</dbReference>
<evidence type="ECO:0000259" key="6">
    <source>
        <dbReference type="Pfam" id="PF00108"/>
    </source>
</evidence>
<dbReference type="InterPro" id="IPR020615">
    <property type="entry name" value="Thiolase_acyl_enz_int_AS"/>
</dbReference>
<dbReference type="CDD" id="cd00751">
    <property type="entry name" value="thiolase"/>
    <property type="match status" value="1"/>
</dbReference>
<dbReference type="NCBIfam" id="TIGR01930">
    <property type="entry name" value="AcCoA-C-Actrans"/>
    <property type="match status" value="1"/>
</dbReference>
<evidence type="ECO:0000256" key="1">
    <source>
        <dbReference type="ARBA" id="ARBA00010982"/>
    </source>
</evidence>
<feature type="active site" description="Proton acceptor" evidence="4">
    <location>
        <position position="388"/>
    </location>
</feature>
<dbReference type="PROSITE" id="PS00737">
    <property type="entry name" value="THIOLASE_2"/>
    <property type="match status" value="1"/>
</dbReference>
<evidence type="ECO:0000256" key="3">
    <source>
        <dbReference type="ARBA" id="ARBA00023315"/>
    </source>
</evidence>
<evidence type="ECO:0000256" key="5">
    <source>
        <dbReference type="RuleBase" id="RU003557"/>
    </source>
</evidence>
<comment type="caution">
    <text evidence="8">The sequence shown here is derived from an EMBL/GenBank/DDBJ whole genome shotgun (WGS) entry which is preliminary data.</text>
</comment>
<evidence type="ECO:0000256" key="4">
    <source>
        <dbReference type="PIRSR" id="PIRSR000429-1"/>
    </source>
</evidence>
<evidence type="ECO:0000313" key="9">
    <source>
        <dbReference type="Proteomes" id="UP000012012"/>
    </source>
</evidence>
<dbReference type="FunFam" id="3.40.47.10:FF:000010">
    <property type="entry name" value="Acetyl-CoA acetyltransferase (Thiolase)"/>
    <property type="match status" value="1"/>
</dbReference>
<protein>
    <submittedName>
        <fullName evidence="8">Acetyl-CoA C-acetyltransferase</fullName>
    </submittedName>
</protein>
<evidence type="ECO:0000259" key="7">
    <source>
        <dbReference type="Pfam" id="PF02803"/>
    </source>
</evidence>
<feature type="domain" description="Thiolase C-terminal" evidence="7">
    <location>
        <begin position="280"/>
        <end position="400"/>
    </location>
</feature>
<dbReference type="SUPFAM" id="SSF53901">
    <property type="entry name" value="Thiolase-like"/>
    <property type="match status" value="2"/>
</dbReference>
<dbReference type="PROSITE" id="PS00098">
    <property type="entry name" value="THIOLASE_1"/>
    <property type="match status" value="1"/>
</dbReference>
<dbReference type="Gene3D" id="3.40.47.10">
    <property type="match status" value="2"/>
</dbReference>
<accession>A0AAV3IFB3</accession>
<feature type="active site" description="Acyl-thioester intermediate" evidence="4">
    <location>
        <position position="99"/>
    </location>
</feature>
<dbReference type="InterPro" id="IPR002155">
    <property type="entry name" value="Thiolase"/>
</dbReference>
<dbReference type="InterPro" id="IPR020613">
    <property type="entry name" value="Thiolase_CS"/>
</dbReference>
<evidence type="ECO:0000313" key="8">
    <source>
        <dbReference type="EMBL" id="EMG95390.1"/>
    </source>
</evidence>